<proteinExistence type="predicted"/>
<feature type="transmembrane region" description="Helical" evidence="7">
    <location>
        <begin position="42"/>
        <end position="65"/>
    </location>
</feature>
<feature type="transmembrane region" description="Helical" evidence="7">
    <location>
        <begin position="71"/>
        <end position="91"/>
    </location>
</feature>
<keyword evidence="3 7" id="KW-0812">Transmembrane</keyword>
<dbReference type="InterPro" id="IPR003667">
    <property type="entry name" value="NqrDE/RnfAE"/>
</dbReference>
<keyword evidence="2" id="KW-0813">Transport</keyword>
<protein>
    <submittedName>
        <fullName evidence="8">NADH:ubiquinone oxidoreductase, subunit RnfA</fullName>
    </submittedName>
</protein>
<organism evidence="8 9">
    <name type="scientific">Zongyangia hominis</name>
    <dbReference type="NCBI Taxonomy" id="2763677"/>
    <lineage>
        <taxon>Bacteria</taxon>
        <taxon>Bacillati</taxon>
        <taxon>Bacillota</taxon>
        <taxon>Clostridia</taxon>
        <taxon>Eubacteriales</taxon>
        <taxon>Oscillospiraceae</taxon>
        <taxon>Zongyangia</taxon>
    </lineage>
</organism>
<accession>A0A926E9K1</accession>
<comment type="subcellular location">
    <subcellularLocation>
        <location evidence="1">Endomembrane system</location>
        <topology evidence="1">Multi-pass membrane protein</topology>
    </subcellularLocation>
</comment>
<name>A0A926E9K1_9FIRM</name>
<keyword evidence="6 7" id="KW-0472">Membrane</keyword>
<dbReference type="EMBL" id="JACRTC010000003">
    <property type="protein sequence ID" value="MBC8570425.1"/>
    <property type="molecule type" value="Genomic_DNA"/>
</dbReference>
<dbReference type="GO" id="GO:0005886">
    <property type="term" value="C:plasma membrane"/>
    <property type="evidence" value="ECO:0007669"/>
    <property type="project" value="TreeGrafter"/>
</dbReference>
<comment type="caution">
    <text evidence="8">The sequence shown here is derived from an EMBL/GenBank/DDBJ whole genome shotgun (WGS) entry which is preliminary data.</text>
</comment>
<dbReference type="RefSeq" id="WP_262397521.1">
    <property type="nucleotide sequence ID" value="NZ_JACRTC010000003.1"/>
</dbReference>
<dbReference type="GO" id="GO:0012505">
    <property type="term" value="C:endomembrane system"/>
    <property type="evidence" value="ECO:0007669"/>
    <property type="project" value="UniProtKB-SubCell"/>
</dbReference>
<reference evidence="8" key="1">
    <citation type="submission" date="2020-08" db="EMBL/GenBank/DDBJ databases">
        <title>Genome public.</title>
        <authorList>
            <person name="Liu C."/>
            <person name="Sun Q."/>
        </authorList>
    </citation>
    <scope>NUCLEOTIDE SEQUENCE</scope>
    <source>
        <strain evidence="8">NSJ-54</strain>
    </source>
</reference>
<evidence type="ECO:0000256" key="1">
    <source>
        <dbReference type="ARBA" id="ARBA00004127"/>
    </source>
</evidence>
<feature type="transmembrane region" description="Helical" evidence="7">
    <location>
        <begin position="137"/>
        <end position="155"/>
    </location>
</feature>
<dbReference type="PANTHER" id="PTHR30335">
    <property type="entry name" value="INTEGRAL MEMBRANE PROTEIN OF SOXR-REDUCING COMPLEX"/>
    <property type="match status" value="1"/>
</dbReference>
<keyword evidence="5 7" id="KW-1133">Transmembrane helix</keyword>
<evidence type="ECO:0000256" key="7">
    <source>
        <dbReference type="SAM" id="Phobius"/>
    </source>
</evidence>
<dbReference type="PIRSF" id="PIRSF006102">
    <property type="entry name" value="NQR_DE"/>
    <property type="match status" value="1"/>
</dbReference>
<dbReference type="PANTHER" id="PTHR30335:SF0">
    <property type="entry name" value="ION-TRANSLOCATING OXIDOREDUCTASE COMPLEX SUBUNIT A"/>
    <property type="match status" value="1"/>
</dbReference>
<dbReference type="Pfam" id="PF02508">
    <property type="entry name" value="Rnf-Nqr"/>
    <property type="match status" value="1"/>
</dbReference>
<evidence type="ECO:0000313" key="9">
    <source>
        <dbReference type="Proteomes" id="UP000660861"/>
    </source>
</evidence>
<keyword evidence="4" id="KW-1278">Translocase</keyword>
<evidence type="ECO:0000256" key="6">
    <source>
        <dbReference type="ARBA" id="ARBA00023136"/>
    </source>
</evidence>
<keyword evidence="9" id="KW-1185">Reference proteome</keyword>
<gene>
    <name evidence="8" type="ORF">H8709_06225</name>
</gene>
<dbReference type="InterPro" id="IPR050133">
    <property type="entry name" value="NqrDE/RnfAE_oxidrdctase"/>
</dbReference>
<evidence type="ECO:0000313" key="8">
    <source>
        <dbReference type="EMBL" id="MBC8570425.1"/>
    </source>
</evidence>
<feature type="transmembrane region" description="Helical" evidence="7">
    <location>
        <begin position="6"/>
        <end position="22"/>
    </location>
</feature>
<sequence length="197" mass="21667">MDAVTQFFLMALVAVFTENAIFTRALGASRALIELRSSRSTVLFGAVLTAITFLSSLLCYPANIFLRKLPYYLYLEPLVFVFCIGAVYAVIHLLMSRFLPKAYKRVSKMLPMATFNSALLGAILVALHQSFDLPKTLGFGLGTGIGFTFAALLICEGQKRMELSRLPRSFRGLPATLLFIGILSLAFYGLIGHQLPS</sequence>
<evidence type="ECO:0000256" key="2">
    <source>
        <dbReference type="ARBA" id="ARBA00022448"/>
    </source>
</evidence>
<evidence type="ECO:0000256" key="5">
    <source>
        <dbReference type="ARBA" id="ARBA00022989"/>
    </source>
</evidence>
<feature type="transmembrane region" description="Helical" evidence="7">
    <location>
        <begin position="112"/>
        <end position="131"/>
    </location>
</feature>
<dbReference type="Proteomes" id="UP000660861">
    <property type="component" value="Unassembled WGS sequence"/>
</dbReference>
<evidence type="ECO:0000256" key="4">
    <source>
        <dbReference type="ARBA" id="ARBA00022967"/>
    </source>
</evidence>
<feature type="transmembrane region" description="Helical" evidence="7">
    <location>
        <begin position="176"/>
        <end position="195"/>
    </location>
</feature>
<dbReference type="AlphaFoldDB" id="A0A926E9K1"/>
<evidence type="ECO:0000256" key="3">
    <source>
        <dbReference type="ARBA" id="ARBA00022692"/>
    </source>
</evidence>